<evidence type="ECO:0000259" key="3">
    <source>
        <dbReference type="PROSITE" id="PS51186"/>
    </source>
</evidence>
<keyword evidence="5" id="KW-1185">Reference proteome</keyword>
<dbReference type="AlphaFoldDB" id="A0A9W7U154"/>
<evidence type="ECO:0000256" key="2">
    <source>
        <dbReference type="ARBA" id="ARBA00023315"/>
    </source>
</evidence>
<dbReference type="PANTHER" id="PTHR43877:SF2">
    <property type="entry name" value="AMINOALKYLPHOSPHONATE N-ACETYLTRANSFERASE-RELATED"/>
    <property type="match status" value="1"/>
</dbReference>
<reference evidence="4 5" key="1">
    <citation type="submission" date="2018-07" db="EMBL/GenBank/DDBJ databases">
        <title>Genome sequence of Azospirillum sp. ATCC 49961.</title>
        <authorList>
            <person name="Sant'Anna F.H."/>
            <person name="Baldani J.I."/>
            <person name="Zilli J.E."/>
            <person name="Reis V.M."/>
            <person name="Hartmann A."/>
            <person name="Cruz L."/>
            <person name="de Souza E.M."/>
            <person name="de Oliveira Pedrosa F."/>
            <person name="Passaglia L.M.P."/>
        </authorList>
    </citation>
    <scope>NUCLEOTIDE SEQUENCE [LARGE SCALE GENOMIC DNA]</scope>
    <source>
        <strain evidence="4 5">ATCC 49961</strain>
    </source>
</reference>
<dbReference type="RefSeq" id="WP_149467116.1">
    <property type="nucleotide sequence ID" value="NZ_QOKW01000001.1"/>
</dbReference>
<dbReference type="OrthoDB" id="7001268at2"/>
<dbReference type="InterPro" id="IPR050832">
    <property type="entry name" value="Bact_Acetyltransf"/>
</dbReference>
<keyword evidence="1" id="KW-0808">Transferase</keyword>
<dbReference type="CDD" id="cd04301">
    <property type="entry name" value="NAT_SF"/>
    <property type="match status" value="1"/>
</dbReference>
<evidence type="ECO:0000313" key="4">
    <source>
        <dbReference type="EMBL" id="KAA0684134.1"/>
    </source>
</evidence>
<dbReference type="InterPro" id="IPR000182">
    <property type="entry name" value="GNAT_dom"/>
</dbReference>
<comment type="caution">
    <text evidence="4">The sequence shown here is derived from an EMBL/GenBank/DDBJ whole genome shotgun (WGS) entry which is preliminary data.</text>
</comment>
<dbReference type="PROSITE" id="PS51186">
    <property type="entry name" value="GNAT"/>
    <property type="match status" value="1"/>
</dbReference>
<sequence length="175" mass="19630">MTCPSPASLSHRLLVDADIPLICRFPRDRDELYFQFPRAVWPLTAEQVRDVVAIRRDPTVVLSDGEVVGFATFATFEEGRSASLGNVSVAPWARRTGVAKHLMRVMMNRAFAHHGLPELLLRCFNTNTPALLLYASLGFTPVAIEERTTPWGDRIALFTLRIDRARWEAEGHAEG</sequence>
<name>A0A9W7U154_9PROT</name>
<dbReference type="Proteomes" id="UP000480854">
    <property type="component" value="Unassembled WGS sequence"/>
</dbReference>
<dbReference type="Pfam" id="PF00583">
    <property type="entry name" value="Acetyltransf_1"/>
    <property type="match status" value="1"/>
</dbReference>
<dbReference type="EMBL" id="QOKW01000001">
    <property type="protein sequence ID" value="KAA0684134.1"/>
    <property type="molecule type" value="Genomic_DNA"/>
</dbReference>
<dbReference type="SUPFAM" id="SSF55729">
    <property type="entry name" value="Acyl-CoA N-acyltransferases (Nat)"/>
    <property type="match status" value="1"/>
</dbReference>
<accession>A0A9W7U154</accession>
<dbReference type="GO" id="GO:0016747">
    <property type="term" value="F:acyltransferase activity, transferring groups other than amino-acyl groups"/>
    <property type="evidence" value="ECO:0007669"/>
    <property type="project" value="InterPro"/>
</dbReference>
<feature type="domain" description="N-acetyltransferase" evidence="3">
    <location>
        <begin position="19"/>
        <end position="161"/>
    </location>
</feature>
<gene>
    <name evidence="4" type="ORF">DS843_01475</name>
</gene>
<proteinExistence type="predicted"/>
<organism evidence="4 5">
    <name type="scientific">Roseomonas genomospecies 6</name>
    <dbReference type="NCBI Taxonomy" id="214106"/>
    <lineage>
        <taxon>Bacteria</taxon>
        <taxon>Pseudomonadati</taxon>
        <taxon>Pseudomonadota</taxon>
        <taxon>Alphaproteobacteria</taxon>
        <taxon>Acetobacterales</taxon>
        <taxon>Roseomonadaceae</taxon>
        <taxon>Roseomonas</taxon>
    </lineage>
</organism>
<protein>
    <submittedName>
        <fullName evidence="4">GNAT family N-acetyltransferase</fullName>
    </submittedName>
</protein>
<dbReference type="PANTHER" id="PTHR43877">
    <property type="entry name" value="AMINOALKYLPHOSPHONATE N-ACETYLTRANSFERASE-RELATED-RELATED"/>
    <property type="match status" value="1"/>
</dbReference>
<evidence type="ECO:0000313" key="5">
    <source>
        <dbReference type="Proteomes" id="UP000480854"/>
    </source>
</evidence>
<keyword evidence="2" id="KW-0012">Acyltransferase</keyword>
<dbReference type="Gene3D" id="3.40.630.30">
    <property type="match status" value="1"/>
</dbReference>
<dbReference type="InterPro" id="IPR016181">
    <property type="entry name" value="Acyl_CoA_acyltransferase"/>
</dbReference>
<evidence type="ECO:0000256" key="1">
    <source>
        <dbReference type="ARBA" id="ARBA00022679"/>
    </source>
</evidence>